<comment type="cofactor">
    <cofactor evidence="1">
        <name>Zn(2+)</name>
        <dbReference type="ChEBI" id="CHEBI:29105"/>
    </cofactor>
</comment>
<comment type="caution">
    <text evidence="2">The sequence shown here is derived from an EMBL/GenBank/DDBJ whole genome shotgun (WGS) entry which is preliminary data.</text>
</comment>
<evidence type="ECO:0000313" key="3">
    <source>
        <dbReference type="Proteomes" id="UP000242694"/>
    </source>
</evidence>
<reference evidence="2 3" key="1">
    <citation type="journal article" date="2016" name="Front. Microbiol.">
        <title>Comprehensive Phylogenetic Analysis of Bovine Non-aureus Staphylococci Species Based on Whole-Genome Sequencing.</title>
        <authorList>
            <person name="Naushad S."/>
            <person name="Barkema H.W."/>
            <person name="Luby C."/>
            <person name="Condas L.A."/>
            <person name="Nobrega D.B."/>
            <person name="Carson D.A."/>
            <person name="De Buck J."/>
        </authorList>
    </citation>
    <scope>NUCLEOTIDE SEQUENCE [LARGE SCALE GENOMIC DNA]</scope>
    <source>
        <strain evidence="2 3">SNUC 993</strain>
    </source>
</reference>
<evidence type="ECO:0000256" key="1">
    <source>
        <dbReference type="ARBA" id="ARBA00001947"/>
    </source>
</evidence>
<gene>
    <name evidence="2" type="ORF">BU607_04725</name>
</gene>
<dbReference type="RefSeq" id="WP_107392714.1">
    <property type="nucleotide sequence ID" value="NZ_JAHCOE010000004.1"/>
</dbReference>
<dbReference type="EMBL" id="PZDI01000015">
    <property type="protein sequence ID" value="PTH18540.1"/>
    <property type="molecule type" value="Genomic_DNA"/>
</dbReference>
<dbReference type="PANTHER" id="PTHR30304:SF0">
    <property type="entry name" value="D-TAGATOSE-1,6-BISPHOSPHATE ALDOLASE SUBUNIT GATY-RELATED"/>
    <property type="match status" value="1"/>
</dbReference>
<dbReference type="Gene3D" id="3.20.20.70">
    <property type="entry name" value="Aldolase class I"/>
    <property type="match status" value="1"/>
</dbReference>
<dbReference type="PROSITE" id="PS00806">
    <property type="entry name" value="ALDOLASE_CLASS_II_2"/>
    <property type="match status" value="1"/>
</dbReference>
<evidence type="ECO:0000313" key="2">
    <source>
        <dbReference type="EMBL" id="PTH18540.1"/>
    </source>
</evidence>
<keyword evidence="3" id="KW-1185">Reference proteome</keyword>
<dbReference type="SUPFAM" id="SSF51569">
    <property type="entry name" value="Aldolase"/>
    <property type="match status" value="1"/>
</dbReference>
<protein>
    <submittedName>
        <fullName evidence="2">6-phospho-5-dehydro-2-deoxy-D-gluconate aldolase</fullName>
    </submittedName>
</protein>
<dbReference type="Proteomes" id="UP000242694">
    <property type="component" value="Unassembled WGS sequence"/>
</dbReference>
<accession>A0ABX5IGK4</accession>
<dbReference type="PANTHER" id="PTHR30304">
    <property type="entry name" value="D-TAGATOSE-1,6-BISPHOSPHATE ALDOLASE"/>
    <property type="match status" value="1"/>
</dbReference>
<organism evidence="2 3">
    <name type="scientific">Staphylococcus auricularis</name>
    <dbReference type="NCBI Taxonomy" id="29379"/>
    <lineage>
        <taxon>Bacteria</taxon>
        <taxon>Bacillati</taxon>
        <taxon>Bacillota</taxon>
        <taxon>Bacilli</taxon>
        <taxon>Bacillales</taxon>
        <taxon>Staphylococcaceae</taxon>
        <taxon>Staphylococcus</taxon>
    </lineage>
</organism>
<dbReference type="PIRSF" id="PIRSF001359">
    <property type="entry name" value="F_bP_aldolase_II"/>
    <property type="match status" value="1"/>
</dbReference>
<dbReference type="InterPro" id="IPR050246">
    <property type="entry name" value="Class_II_FBP_aldolase"/>
</dbReference>
<dbReference type="CDD" id="cd00947">
    <property type="entry name" value="TBP_aldolase_IIB"/>
    <property type="match status" value="1"/>
</dbReference>
<dbReference type="Pfam" id="PF01116">
    <property type="entry name" value="F_bP_aldolase"/>
    <property type="match status" value="1"/>
</dbReference>
<proteinExistence type="predicted"/>
<dbReference type="InterPro" id="IPR000771">
    <property type="entry name" value="FBA_II"/>
</dbReference>
<dbReference type="InterPro" id="IPR013785">
    <property type="entry name" value="Aldolase_TIM"/>
</dbReference>
<name>A0ABX5IGK4_9STAP</name>
<dbReference type="NCBIfam" id="TIGR00167">
    <property type="entry name" value="cbbA"/>
    <property type="match status" value="1"/>
</dbReference>
<sequence length="281" mass="30545">MTYNEMLREAKANHYAVPQININDAMWIEPILKAAMSMRSPIIIATSDKLIDAFGGYHFIAQTIKQTIQTMDVDIPAKIHLDHSLSVDHCKQAVEAGYDSVMFDGSKLSIDDNVTYTSEVVEAAHPQGISVEGEIGGVGGQEDGIEGEVKYARLEDCLRLVNEAQADVIAPALGSAHGEYKGEPKLGFDLMSEINDAVQVPLALHGATGISEDDLTHAIQLGHAKINFNTEVKKAWAQKLREVLDNDPSLYEPQSIIQPAKDAIEAAVTRLIQTCHSDGKA</sequence>